<proteinExistence type="predicted"/>
<dbReference type="Proteomes" id="UP000192907">
    <property type="component" value="Unassembled WGS sequence"/>
</dbReference>
<gene>
    <name evidence="1" type="ORF">SAMN06296036_11452</name>
</gene>
<dbReference type="Gene3D" id="1.10.10.1100">
    <property type="entry name" value="BFD-like [2Fe-2S]-binding domain"/>
    <property type="match status" value="1"/>
</dbReference>
<evidence type="ECO:0000313" key="2">
    <source>
        <dbReference type="Proteomes" id="UP000192907"/>
    </source>
</evidence>
<organism evidence="1 2">
    <name type="scientific">Pseudobacteriovorax antillogorgiicola</name>
    <dbReference type="NCBI Taxonomy" id="1513793"/>
    <lineage>
        <taxon>Bacteria</taxon>
        <taxon>Pseudomonadati</taxon>
        <taxon>Bdellovibrionota</taxon>
        <taxon>Oligoflexia</taxon>
        <taxon>Oligoflexales</taxon>
        <taxon>Pseudobacteriovoracaceae</taxon>
        <taxon>Pseudobacteriovorax</taxon>
    </lineage>
</organism>
<reference evidence="2" key="1">
    <citation type="submission" date="2017-04" db="EMBL/GenBank/DDBJ databases">
        <authorList>
            <person name="Varghese N."/>
            <person name="Submissions S."/>
        </authorList>
    </citation>
    <scope>NUCLEOTIDE SEQUENCE [LARGE SCALE GENOMIC DNA]</scope>
    <source>
        <strain evidence="2">RKEM611</strain>
    </source>
</reference>
<dbReference type="InterPro" id="IPR041854">
    <property type="entry name" value="BFD-like_2Fe2S-bd_dom_sf"/>
</dbReference>
<dbReference type="OrthoDB" id="1629586at2"/>
<evidence type="ECO:0000313" key="1">
    <source>
        <dbReference type="EMBL" id="SMF46466.1"/>
    </source>
</evidence>
<name>A0A1Y6CB27_9BACT</name>
<accession>A0A1Y6CB27</accession>
<dbReference type="EMBL" id="FWZT01000014">
    <property type="protein sequence ID" value="SMF46466.1"/>
    <property type="molecule type" value="Genomic_DNA"/>
</dbReference>
<dbReference type="AlphaFoldDB" id="A0A1Y6CB27"/>
<keyword evidence="2" id="KW-1185">Reference proteome</keyword>
<sequence length="78" mass="8522">MTDQDDKKTPDKAKILSRVVCICKGIPLSKVLEGLEGSDTVADVNRKVGTGCGGCKGERCGPRIKTLLRKYKDQKQKD</sequence>
<protein>
    <submittedName>
        <fullName evidence="1">BFD-like [2Fe-2S] binding domain-containing protein</fullName>
    </submittedName>
</protein>
<dbReference type="STRING" id="1513793.SAMN06296036_11452"/>
<dbReference type="RefSeq" id="WP_132321507.1">
    <property type="nucleotide sequence ID" value="NZ_FWZT01000014.1"/>
</dbReference>